<dbReference type="InterPro" id="IPR036429">
    <property type="entry name" value="SpoA-like_sf"/>
</dbReference>
<dbReference type="RefSeq" id="WP_184745082.1">
    <property type="nucleotide sequence ID" value="NZ_JACHGJ010000002.1"/>
</dbReference>
<dbReference type="GO" id="GO:0006935">
    <property type="term" value="P:chemotaxis"/>
    <property type="evidence" value="ECO:0007669"/>
    <property type="project" value="UniProtKB-KW"/>
</dbReference>
<dbReference type="EMBL" id="JACHGJ010000002">
    <property type="protein sequence ID" value="MBB6479654.1"/>
    <property type="molecule type" value="Genomic_DNA"/>
</dbReference>
<proteinExistence type="inferred from homology"/>
<evidence type="ECO:0000313" key="9">
    <source>
        <dbReference type="EMBL" id="MBB6479654.1"/>
    </source>
</evidence>
<dbReference type="GO" id="GO:0071973">
    <property type="term" value="P:bacterial-type flagellum-dependent cell motility"/>
    <property type="evidence" value="ECO:0007669"/>
    <property type="project" value="InterPro"/>
</dbReference>
<evidence type="ECO:0000256" key="3">
    <source>
        <dbReference type="ARBA" id="ARBA00021897"/>
    </source>
</evidence>
<comment type="subcellular location">
    <subcellularLocation>
        <location evidence="1">Cell membrane</location>
        <topology evidence="1">Peripheral membrane protein</topology>
        <orientation evidence="1">Cytoplasmic side</orientation>
    </subcellularLocation>
</comment>
<dbReference type="InterPro" id="IPR051469">
    <property type="entry name" value="FliN/MopA/SpaO"/>
</dbReference>
<dbReference type="Gene3D" id="2.30.330.10">
    <property type="entry name" value="SpoA-like"/>
    <property type="match status" value="1"/>
</dbReference>
<keyword evidence="9" id="KW-0282">Flagellum</keyword>
<dbReference type="PRINTS" id="PR00956">
    <property type="entry name" value="FLGMOTORFLIN"/>
</dbReference>
<evidence type="ECO:0000259" key="8">
    <source>
        <dbReference type="Pfam" id="PF01052"/>
    </source>
</evidence>
<evidence type="ECO:0000313" key="10">
    <source>
        <dbReference type="Proteomes" id="UP000587760"/>
    </source>
</evidence>
<dbReference type="PANTHER" id="PTHR43484:SF1">
    <property type="entry name" value="FLAGELLAR MOTOR SWITCH PROTEIN FLIN"/>
    <property type="match status" value="1"/>
</dbReference>
<keyword evidence="9" id="KW-0969">Cilium</keyword>
<keyword evidence="6" id="KW-0283">Flagellar rotation</keyword>
<dbReference type="Proteomes" id="UP000587760">
    <property type="component" value="Unassembled WGS sequence"/>
</dbReference>
<evidence type="ECO:0000256" key="7">
    <source>
        <dbReference type="ARBA" id="ARBA00023136"/>
    </source>
</evidence>
<evidence type="ECO:0000256" key="2">
    <source>
        <dbReference type="ARBA" id="ARBA00009226"/>
    </source>
</evidence>
<keyword evidence="9" id="KW-0966">Cell projection</keyword>
<dbReference type="InterPro" id="IPR001543">
    <property type="entry name" value="FliN-like_C"/>
</dbReference>
<comment type="similarity">
    <text evidence="2">Belongs to the FliN/MopA/SpaO family.</text>
</comment>
<dbReference type="PANTHER" id="PTHR43484">
    <property type="match status" value="1"/>
</dbReference>
<evidence type="ECO:0000256" key="4">
    <source>
        <dbReference type="ARBA" id="ARBA00022475"/>
    </source>
</evidence>
<dbReference type="GO" id="GO:0003774">
    <property type="term" value="F:cytoskeletal motor activity"/>
    <property type="evidence" value="ECO:0007669"/>
    <property type="project" value="InterPro"/>
</dbReference>
<dbReference type="InterPro" id="IPR001172">
    <property type="entry name" value="FliN_T3SS_HrcQb"/>
</dbReference>
<gene>
    <name evidence="9" type="ORF">HNR50_001312</name>
</gene>
<name>A0A841R3K8_9SPIO</name>
<sequence length="78" mass="8306">MKEGRINDVKVPVEVVLGDTELKLEDFASMGPGTIIELHSIAGEPVDLVASGTKIAKGEVVVIDECFGIRVTEILKKG</sequence>
<reference evidence="9 10" key="1">
    <citation type="submission" date="2020-08" db="EMBL/GenBank/DDBJ databases">
        <title>Genomic Encyclopedia of Type Strains, Phase IV (KMG-IV): sequencing the most valuable type-strain genomes for metagenomic binning, comparative biology and taxonomic classification.</title>
        <authorList>
            <person name="Goeker M."/>
        </authorList>
    </citation>
    <scope>NUCLEOTIDE SEQUENCE [LARGE SCALE GENOMIC DNA]</scope>
    <source>
        <strain evidence="9 10">DSM 2461</strain>
    </source>
</reference>
<keyword evidence="5" id="KW-0145">Chemotaxis</keyword>
<keyword evidence="10" id="KW-1185">Reference proteome</keyword>
<dbReference type="AlphaFoldDB" id="A0A841R3K8"/>
<dbReference type="GO" id="GO:0005886">
    <property type="term" value="C:plasma membrane"/>
    <property type="evidence" value="ECO:0007669"/>
    <property type="project" value="UniProtKB-SubCell"/>
</dbReference>
<evidence type="ECO:0000256" key="6">
    <source>
        <dbReference type="ARBA" id="ARBA00022779"/>
    </source>
</evidence>
<accession>A0A841R3K8</accession>
<evidence type="ECO:0000256" key="5">
    <source>
        <dbReference type="ARBA" id="ARBA00022500"/>
    </source>
</evidence>
<evidence type="ECO:0000256" key="1">
    <source>
        <dbReference type="ARBA" id="ARBA00004413"/>
    </source>
</evidence>
<dbReference type="GO" id="GO:0009425">
    <property type="term" value="C:bacterial-type flagellum basal body"/>
    <property type="evidence" value="ECO:0007669"/>
    <property type="project" value="InterPro"/>
</dbReference>
<dbReference type="Pfam" id="PF01052">
    <property type="entry name" value="FliMN_C"/>
    <property type="match status" value="1"/>
</dbReference>
<keyword evidence="7" id="KW-0472">Membrane</keyword>
<protein>
    <recommendedName>
        <fullName evidence="3">Flagellar motor switch protein FliN</fullName>
    </recommendedName>
</protein>
<dbReference type="SUPFAM" id="SSF101801">
    <property type="entry name" value="Surface presentation of antigens (SPOA)"/>
    <property type="match status" value="1"/>
</dbReference>
<organism evidence="9 10">
    <name type="scientific">Spirochaeta isovalerica</name>
    <dbReference type="NCBI Taxonomy" id="150"/>
    <lineage>
        <taxon>Bacteria</taxon>
        <taxon>Pseudomonadati</taxon>
        <taxon>Spirochaetota</taxon>
        <taxon>Spirochaetia</taxon>
        <taxon>Spirochaetales</taxon>
        <taxon>Spirochaetaceae</taxon>
        <taxon>Spirochaeta</taxon>
    </lineage>
</organism>
<comment type="caution">
    <text evidence="9">The sequence shown here is derived from an EMBL/GenBank/DDBJ whole genome shotgun (WGS) entry which is preliminary data.</text>
</comment>
<keyword evidence="4" id="KW-1003">Cell membrane</keyword>
<feature type="domain" description="Flagellar motor switch protein FliN-like C-terminal" evidence="8">
    <location>
        <begin position="5"/>
        <end position="75"/>
    </location>
</feature>